<dbReference type="InterPro" id="IPR012336">
    <property type="entry name" value="Thioredoxin-like_fold"/>
</dbReference>
<dbReference type="GO" id="GO:0001401">
    <property type="term" value="C:SAM complex"/>
    <property type="evidence" value="ECO:0007669"/>
    <property type="project" value="TreeGrafter"/>
</dbReference>
<dbReference type="InterPro" id="IPR040079">
    <property type="entry name" value="Glutathione_S-Trfase"/>
</dbReference>
<keyword evidence="3" id="KW-1185">Reference proteome</keyword>
<dbReference type="SFLD" id="SFLDG01180">
    <property type="entry name" value="SUF1"/>
    <property type="match status" value="1"/>
</dbReference>
<dbReference type="Proteomes" id="UP000597762">
    <property type="component" value="Unassembled WGS sequence"/>
</dbReference>
<dbReference type="PANTHER" id="PTHR12289">
    <property type="entry name" value="METAXIN RELATED"/>
    <property type="match status" value="1"/>
</dbReference>
<reference evidence="2" key="1">
    <citation type="submission" date="2021-01" db="EMBL/GenBank/DDBJ databases">
        <authorList>
            <person name="Li R."/>
            <person name="Bekaert M."/>
        </authorList>
    </citation>
    <scope>NUCLEOTIDE SEQUENCE</scope>
    <source>
        <strain evidence="2">Farmed</strain>
    </source>
</reference>
<dbReference type="InterPro" id="IPR050931">
    <property type="entry name" value="Mito_Protein_Transport_Metaxin"/>
</dbReference>
<dbReference type="Pfam" id="PF17172">
    <property type="entry name" value="GST_N_4"/>
    <property type="match status" value="1"/>
</dbReference>
<protein>
    <submittedName>
        <fullName evidence="2">MTX</fullName>
    </submittedName>
</protein>
<dbReference type="Gene3D" id="1.20.1050.10">
    <property type="match status" value="1"/>
</dbReference>
<comment type="caution">
    <text evidence="2">The sequence shown here is derived from an EMBL/GenBank/DDBJ whole genome shotgun (WGS) entry which is preliminary data.</text>
</comment>
<evidence type="ECO:0000313" key="3">
    <source>
        <dbReference type="Proteomes" id="UP000597762"/>
    </source>
</evidence>
<sequence length="262" mass="29943">MSSWVVESVQAEIGASVPWPDDVALYQPYEVEQILLPDSANCLSVKTFLHMCGLNFNLELRVNAEEMSPSGKVPFIKVGAFLISELDPIIAFVNTKGFHISKHLSDTQQSEMRAYMALVENVLVNAELYLSWCHEDVYYEITKPRYSSCYPWPINLILPLKKFAEIKSRLSSIGWYNKSFEDVCEEINTCCQALSERLGNQAYFFGDKPTELDALVFGHLFTLITTDLPVTKFAEVIQKYENLVDFCDKIEDTYFKKKNLKA</sequence>
<feature type="domain" description="GST C-terminal" evidence="1">
    <location>
        <begin position="105"/>
        <end position="262"/>
    </location>
</feature>
<proteinExistence type="predicted"/>
<dbReference type="AlphaFoldDB" id="A0A812CQA9"/>
<dbReference type="OrthoDB" id="198787at2759"/>
<organism evidence="2 3">
    <name type="scientific">Acanthosepion pharaonis</name>
    <name type="common">Pharaoh cuttlefish</name>
    <name type="synonym">Sepia pharaonis</name>
    <dbReference type="NCBI Taxonomy" id="158019"/>
    <lineage>
        <taxon>Eukaryota</taxon>
        <taxon>Metazoa</taxon>
        <taxon>Spiralia</taxon>
        <taxon>Lophotrochozoa</taxon>
        <taxon>Mollusca</taxon>
        <taxon>Cephalopoda</taxon>
        <taxon>Coleoidea</taxon>
        <taxon>Decapodiformes</taxon>
        <taxon>Sepiida</taxon>
        <taxon>Sepiina</taxon>
        <taxon>Sepiidae</taxon>
        <taxon>Acanthosepion</taxon>
    </lineage>
</organism>
<dbReference type="CDD" id="cd03211">
    <property type="entry name" value="GST_C_Metaxin2"/>
    <property type="match status" value="1"/>
</dbReference>
<dbReference type="PANTHER" id="PTHR12289:SF38">
    <property type="entry name" value="METAXIN-2"/>
    <property type="match status" value="1"/>
</dbReference>
<dbReference type="SUPFAM" id="SSF52833">
    <property type="entry name" value="Thioredoxin-like"/>
    <property type="match status" value="1"/>
</dbReference>
<dbReference type="GO" id="GO:0007005">
    <property type="term" value="P:mitochondrion organization"/>
    <property type="evidence" value="ECO:0007669"/>
    <property type="project" value="TreeGrafter"/>
</dbReference>
<dbReference type="Pfam" id="PF17171">
    <property type="entry name" value="GST_C_6"/>
    <property type="match status" value="1"/>
</dbReference>
<dbReference type="InterPro" id="IPR010987">
    <property type="entry name" value="Glutathione-S-Trfase_C-like"/>
</dbReference>
<evidence type="ECO:0000259" key="1">
    <source>
        <dbReference type="PROSITE" id="PS50405"/>
    </source>
</evidence>
<dbReference type="InterPro" id="IPR036249">
    <property type="entry name" value="Thioredoxin-like_sf"/>
</dbReference>
<dbReference type="CDD" id="cd03079">
    <property type="entry name" value="GST_N_Metaxin2"/>
    <property type="match status" value="1"/>
</dbReference>
<accession>A0A812CQA9</accession>
<dbReference type="EMBL" id="CAHIKZ030001896">
    <property type="protein sequence ID" value="CAE1276714.1"/>
    <property type="molecule type" value="Genomic_DNA"/>
</dbReference>
<dbReference type="PROSITE" id="PS50405">
    <property type="entry name" value="GST_CTER"/>
    <property type="match status" value="1"/>
</dbReference>
<evidence type="ECO:0000313" key="2">
    <source>
        <dbReference type="EMBL" id="CAE1276714.1"/>
    </source>
</evidence>
<dbReference type="SUPFAM" id="SSF47616">
    <property type="entry name" value="GST C-terminal domain-like"/>
    <property type="match status" value="1"/>
</dbReference>
<dbReference type="InterPro" id="IPR036282">
    <property type="entry name" value="Glutathione-S-Trfase_C_sf"/>
</dbReference>
<dbReference type="InterPro" id="IPR033468">
    <property type="entry name" value="Metaxin_GST"/>
</dbReference>
<name>A0A812CQA9_ACAPH</name>
<gene>
    <name evidence="2" type="ORF">SPHA_40195</name>
</gene>
<dbReference type="SFLD" id="SFLDS00019">
    <property type="entry name" value="Glutathione_Transferase_(cytos"/>
    <property type="match status" value="1"/>
</dbReference>